<organism evidence="1">
    <name type="scientific">Ophidiomyces ophidiicola</name>
    <dbReference type="NCBI Taxonomy" id="1387563"/>
    <lineage>
        <taxon>Eukaryota</taxon>
        <taxon>Fungi</taxon>
        <taxon>Dikarya</taxon>
        <taxon>Ascomycota</taxon>
        <taxon>Pezizomycotina</taxon>
        <taxon>Eurotiomycetes</taxon>
        <taxon>Eurotiomycetidae</taxon>
        <taxon>Onygenales</taxon>
        <taxon>Onygenaceae</taxon>
        <taxon>Ophidiomyces</taxon>
    </lineage>
</organism>
<accession>A0ACB8UVM6</accession>
<proteinExistence type="predicted"/>
<name>A0ACB8UVM6_9EURO</name>
<gene>
    <name evidence="1" type="ORF">LOY88_003728</name>
</gene>
<dbReference type="EMBL" id="JALBCA010000051">
    <property type="protein sequence ID" value="KAI2386126.1"/>
    <property type="molecule type" value="Genomic_DNA"/>
</dbReference>
<protein>
    <submittedName>
        <fullName evidence="1">Uncharacterized protein</fullName>
    </submittedName>
</protein>
<sequence>MEDQVFNALQKSNDEAAGNAALVKNLFLKFSIQSRISIVVIATFNVFASIVVVGTILYDSWRLAGLRVPRRRLEFLTTIPTAHVFSNALAISTIIQGTAFISVQAMGLQGVRAAHCPVYSQITWTATWVVAYTILVFSFEAAFRSISPTYSTSPCRNSASVHWLIVIVLLLLTWLPSHFRPVVRRVCNADLTQWMAPWADIGTAITSATILFFLLNAATLSIRLRRPGKMSLEQQIATRNQIYYLVVNAVIFVFTLPFWIELTTFRSTNVPAMMMSIVINLFGIVNGVLFLLLRASGQNIITRSANPIWFMKAPRRYTDSTEFAVAQQMIMPVGLERNNSAVKQENFMAKRFTQRLMPESPFGKEKTFSGAMFPDGRSSMERLTEHVQNRQSYSTSNDSSPGTSSILSMTDIDDQILLPPQPYFSHRRRSSDISAATVQIGLCLSGIPVPLPAQQTRSSSRLANLPIHIPSRLLPSRFSSVSNPSSPRRRKSLDSHATMHPLQVNPPSPSSRLPGSPQSIKQNGLPPNPKLPQTTQRELEANIGWPLSQDTPLLPNKAYSQTRWI</sequence>
<reference evidence="1" key="1">
    <citation type="journal article" date="2022" name="bioRxiv">
        <title>Population genetic analysis of Ophidiomyces ophidiicola, the causative agent of snake fungal disease, indicates recent introductions to the USA.</title>
        <authorList>
            <person name="Ladner J.T."/>
            <person name="Palmer J.M."/>
            <person name="Ettinger C.L."/>
            <person name="Stajich J.E."/>
            <person name="Farrell T.M."/>
            <person name="Glorioso B.M."/>
            <person name="Lawson B."/>
            <person name="Price S.J."/>
            <person name="Stengle A.G."/>
            <person name="Grear D.A."/>
            <person name="Lorch J.M."/>
        </authorList>
    </citation>
    <scope>NUCLEOTIDE SEQUENCE</scope>
    <source>
        <strain evidence="1">NWHC 24266-5</strain>
    </source>
</reference>
<evidence type="ECO:0000313" key="1">
    <source>
        <dbReference type="EMBL" id="KAI2386126.1"/>
    </source>
</evidence>
<comment type="caution">
    <text evidence="1">The sequence shown here is derived from an EMBL/GenBank/DDBJ whole genome shotgun (WGS) entry which is preliminary data.</text>
</comment>